<dbReference type="Proteomes" id="UP000066042">
    <property type="component" value="Chromosome"/>
</dbReference>
<accession>A0A0S1XEZ8</accession>
<dbReference type="PATRIC" id="fig|55802.8.peg.2363"/>
<dbReference type="RefSeq" id="WP_235507115.1">
    <property type="nucleotide sequence ID" value="NZ_CP013050.1"/>
</dbReference>
<dbReference type="EMBL" id="CP013050">
    <property type="protein sequence ID" value="ALM76275.1"/>
    <property type="molecule type" value="Genomic_DNA"/>
</dbReference>
<gene>
    <name evidence="1" type="ORF">TBCH5v1_2382</name>
</gene>
<dbReference type="AlphaFoldDB" id="A0A0S1XEZ8"/>
<dbReference type="GeneID" id="26137594"/>
<proteinExistence type="predicted"/>
<dbReference type="STRING" id="55802.TBCH5v1_2382"/>
<reference evidence="1 2" key="1">
    <citation type="journal article" date="2016" name="Genome Announc.">
        <title>Complete genome sequence of the hyperthermophilic and piezophilic archaeon Thermococcus barophilus Ch5, capable of growth at the expense of hydrogenogenesis from carbon monoxide and formate.</title>
        <authorList>
            <person name="Oger P."/>
            <person name="Sokolova T.G."/>
            <person name="Kozhevnikova D.A."/>
            <person name="Taranov E.A."/>
            <person name="Vannier P."/>
            <person name="Lee H.S."/>
            <person name="Kwon K.K."/>
            <person name="Kang S.G."/>
            <person name="Lee J.H."/>
            <person name="Bonch-Osmolovskaya E.A."/>
            <person name="Lebedinsky A.V."/>
        </authorList>
    </citation>
    <scope>NUCLEOTIDE SEQUENCE [LARGE SCALE GENOMIC DNA]</scope>
    <source>
        <strain evidence="2">Ch5</strain>
    </source>
</reference>
<evidence type="ECO:0000313" key="1">
    <source>
        <dbReference type="EMBL" id="ALM76275.1"/>
    </source>
</evidence>
<sequence length="208" mass="24742">MKLMNKYLLKKFGGKIVQKRDLKSLSQKFYIKDFNKWLNYLQYRGYIIRIFRGVYYVKTLEEFLSDSQPSVYELIAMAMEMKTPQWYFGLFTALRLNGVTYEYFTKIFVISDSVKRTKPITIAGESVEFIKIKPPLARFGIRQNGIVKYSNLEKTLLDFLYLSSYRSISRELALKVFKEYLPKADLRILKRYAKQYPKSILKLVEAYE</sequence>
<evidence type="ECO:0008006" key="3">
    <source>
        <dbReference type="Google" id="ProtNLM"/>
    </source>
</evidence>
<protein>
    <recommendedName>
        <fullName evidence="3">AbiEi antitoxin C-terminal domain-containing protein</fullName>
    </recommendedName>
</protein>
<organism evidence="1 2">
    <name type="scientific">Thermococcus barophilus</name>
    <dbReference type="NCBI Taxonomy" id="55802"/>
    <lineage>
        <taxon>Archaea</taxon>
        <taxon>Methanobacteriati</taxon>
        <taxon>Methanobacteriota</taxon>
        <taxon>Thermococci</taxon>
        <taxon>Thermococcales</taxon>
        <taxon>Thermococcaceae</taxon>
        <taxon>Thermococcus</taxon>
    </lineage>
</organism>
<evidence type="ECO:0000313" key="2">
    <source>
        <dbReference type="Proteomes" id="UP000066042"/>
    </source>
</evidence>
<name>A0A0S1XEZ8_THEBA</name>